<accession>A0A6C0LVT5</accession>
<name>A0A6C0LVT5_9ZZZZ</name>
<protein>
    <submittedName>
        <fullName evidence="2">Uncharacterized protein</fullName>
    </submittedName>
</protein>
<proteinExistence type="predicted"/>
<evidence type="ECO:0000256" key="1">
    <source>
        <dbReference type="SAM" id="MobiDB-lite"/>
    </source>
</evidence>
<evidence type="ECO:0000313" key="2">
    <source>
        <dbReference type="EMBL" id="QHU33674.1"/>
    </source>
</evidence>
<dbReference type="AlphaFoldDB" id="A0A6C0LVT5"/>
<feature type="region of interest" description="Disordered" evidence="1">
    <location>
        <begin position="100"/>
        <end position="133"/>
    </location>
</feature>
<feature type="compositionally biased region" description="Acidic residues" evidence="1">
    <location>
        <begin position="113"/>
        <end position="133"/>
    </location>
</feature>
<reference evidence="2" key="1">
    <citation type="journal article" date="2020" name="Nature">
        <title>Giant virus diversity and host interactions through global metagenomics.</title>
        <authorList>
            <person name="Schulz F."/>
            <person name="Roux S."/>
            <person name="Paez-Espino D."/>
            <person name="Jungbluth S."/>
            <person name="Walsh D.A."/>
            <person name="Denef V.J."/>
            <person name="McMahon K.D."/>
            <person name="Konstantinidis K.T."/>
            <person name="Eloe-Fadrosh E.A."/>
            <person name="Kyrpides N.C."/>
            <person name="Woyke T."/>
        </authorList>
    </citation>
    <scope>NUCLEOTIDE SEQUENCE</scope>
    <source>
        <strain evidence="2">GVMAG-S-1016704-121</strain>
    </source>
</reference>
<dbReference type="EMBL" id="MN740560">
    <property type="protein sequence ID" value="QHU33674.1"/>
    <property type="molecule type" value="Genomic_DNA"/>
</dbReference>
<organism evidence="2">
    <name type="scientific">viral metagenome</name>
    <dbReference type="NCBI Taxonomy" id="1070528"/>
    <lineage>
        <taxon>unclassified sequences</taxon>
        <taxon>metagenomes</taxon>
        <taxon>organismal metagenomes</taxon>
    </lineage>
</organism>
<sequence>MALAFLVVLSQSICFPMDKLQVRMQYRQAMAAAAEHQKMPATALMNLGIYRVYARRLRDWSKGTLSDDFDSCSFDIEDGDVQLEEYEELLRENVKNVPGLEQLLDRTSAPSDTEPDTDENVETENVENDETDV</sequence>